<reference evidence="2 3" key="1">
    <citation type="submission" date="2020-06" db="EMBL/GenBank/DDBJ databases">
        <title>Description of novel acetic acid bacteria.</title>
        <authorList>
            <person name="Sombolestani A."/>
        </authorList>
    </citation>
    <scope>NUCLEOTIDE SEQUENCE [LARGE SCALE GENOMIC DNA]</scope>
    <source>
        <strain evidence="2 3">LMG 31431</strain>
    </source>
</reference>
<evidence type="ECO:0000313" key="2">
    <source>
        <dbReference type="EMBL" id="NVN09783.1"/>
    </source>
</evidence>
<dbReference type="PROSITE" id="PS50075">
    <property type="entry name" value="CARRIER"/>
    <property type="match status" value="1"/>
</dbReference>
<dbReference type="InterPro" id="IPR009081">
    <property type="entry name" value="PP-bd_ACP"/>
</dbReference>
<dbReference type="Proteomes" id="UP000534870">
    <property type="component" value="Unassembled WGS sequence"/>
</dbReference>
<protein>
    <submittedName>
        <fullName evidence="2">Acyl carrier protein</fullName>
    </submittedName>
</protein>
<feature type="domain" description="Carrier" evidence="1">
    <location>
        <begin position="1"/>
        <end position="78"/>
    </location>
</feature>
<name>A0A7Y7IT19_9PROT</name>
<accession>A0A7Y7IT19</accession>
<dbReference type="Gene3D" id="1.10.1200.10">
    <property type="entry name" value="ACP-like"/>
    <property type="match status" value="1"/>
</dbReference>
<dbReference type="EMBL" id="JABXXP010000004">
    <property type="protein sequence ID" value="NVN09783.1"/>
    <property type="molecule type" value="Genomic_DNA"/>
</dbReference>
<dbReference type="Pfam" id="PF00550">
    <property type="entry name" value="PP-binding"/>
    <property type="match status" value="1"/>
</dbReference>
<dbReference type="InterPro" id="IPR036736">
    <property type="entry name" value="ACP-like_sf"/>
</dbReference>
<evidence type="ECO:0000259" key="1">
    <source>
        <dbReference type="PROSITE" id="PS50075"/>
    </source>
</evidence>
<evidence type="ECO:0000313" key="3">
    <source>
        <dbReference type="Proteomes" id="UP000534870"/>
    </source>
</evidence>
<dbReference type="RefSeq" id="WP_176638580.1">
    <property type="nucleotide sequence ID" value="NZ_JABXXP010000004.1"/>
</dbReference>
<organism evidence="2 3">
    <name type="scientific">Nguyenibacter vanlangensis</name>
    <dbReference type="NCBI Taxonomy" id="1216886"/>
    <lineage>
        <taxon>Bacteria</taxon>
        <taxon>Pseudomonadati</taxon>
        <taxon>Pseudomonadota</taxon>
        <taxon>Alphaproteobacteria</taxon>
        <taxon>Acetobacterales</taxon>
        <taxon>Acetobacteraceae</taxon>
        <taxon>Nguyenibacter</taxon>
    </lineage>
</organism>
<dbReference type="SUPFAM" id="SSF47336">
    <property type="entry name" value="ACP-like"/>
    <property type="match status" value="1"/>
</dbReference>
<dbReference type="AlphaFoldDB" id="A0A7Y7IT19"/>
<sequence length="88" mass="9566">MTTNMKLQKLTAEVARILNVDSVEPDVGLGELGVDSLVIVELLLACEQIYGGRVSPEDLNIDQYTTLSDFDRNFTKAAAEAHAEDALV</sequence>
<proteinExistence type="predicted"/>
<comment type="caution">
    <text evidence="2">The sequence shown here is derived from an EMBL/GenBank/DDBJ whole genome shotgun (WGS) entry which is preliminary data.</text>
</comment>
<gene>
    <name evidence="2" type="ORF">HUK84_01240</name>
</gene>